<keyword evidence="1" id="KW-0812">Transmembrane</keyword>
<proteinExistence type="predicted"/>
<dbReference type="GO" id="GO:0016787">
    <property type="term" value="F:hydrolase activity"/>
    <property type="evidence" value="ECO:0007669"/>
    <property type="project" value="UniProtKB-KW"/>
</dbReference>
<dbReference type="RefSeq" id="WP_169659951.1">
    <property type="nucleotide sequence ID" value="NZ_JABANE010000112.1"/>
</dbReference>
<gene>
    <name evidence="2" type="ORF">HHU12_27515</name>
</gene>
<keyword evidence="2" id="KW-0378">Hydrolase</keyword>
<dbReference type="EMBL" id="JABANE010000112">
    <property type="protein sequence ID" value="NME71745.1"/>
    <property type="molecule type" value="Genomic_DNA"/>
</dbReference>
<keyword evidence="1" id="KW-1133">Transmembrane helix</keyword>
<feature type="transmembrane region" description="Helical" evidence="1">
    <location>
        <begin position="81"/>
        <end position="103"/>
    </location>
</feature>
<dbReference type="Proteomes" id="UP000576082">
    <property type="component" value="Unassembled WGS sequence"/>
</dbReference>
<feature type="transmembrane region" description="Helical" evidence="1">
    <location>
        <begin position="115"/>
        <end position="138"/>
    </location>
</feature>
<accession>A0A7X9RZQ9</accession>
<evidence type="ECO:0000256" key="1">
    <source>
        <dbReference type="SAM" id="Phobius"/>
    </source>
</evidence>
<protein>
    <submittedName>
        <fullName evidence="2">Metal-dependent hydrolase</fullName>
    </submittedName>
</protein>
<evidence type="ECO:0000313" key="2">
    <source>
        <dbReference type="EMBL" id="NME71745.1"/>
    </source>
</evidence>
<keyword evidence="3" id="KW-1185">Reference proteome</keyword>
<dbReference type="InterPro" id="IPR007404">
    <property type="entry name" value="YdjM-like"/>
</dbReference>
<sequence>MDILTHTLSGVAVGTVVSSFEKRGWTYKLKIILLSGFAGALPDLDAISLWRGFDSTIGVFFNLEQSGRVIYSAKYWYSHHAFLHSLTAGVMLMTFVGLISYFFNTKVREVKYKNLFSSFNQMRLSLIGFLFGFMIHLLEDMPTPSSSWGGVNLFWPSKMYIGGTGHIWWWNNYDIFLIVVSVIVINLLLHLLQNVVKFDLKSLTVIVFMIGFASSIYQMNTRGFDFAYTGSTNKYHQYEAKSKEIQKEILGDKVYKMMESFDNKLRFYF</sequence>
<keyword evidence="1" id="KW-0472">Membrane</keyword>
<feature type="transmembrane region" description="Helical" evidence="1">
    <location>
        <begin position="200"/>
        <end position="219"/>
    </location>
</feature>
<reference evidence="2 3" key="1">
    <citation type="submission" date="2020-04" db="EMBL/GenBank/DDBJ databases">
        <title>Flammeovirga sp. SR4, a novel species isolated from seawater.</title>
        <authorList>
            <person name="Wang X."/>
        </authorList>
    </citation>
    <scope>NUCLEOTIDE SEQUENCE [LARGE SCALE GENOMIC DNA]</scope>
    <source>
        <strain evidence="2 3">ATCC 23126</strain>
    </source>
</reference>
<feature type="transmembrane region" description="Helical" evidence="1">
    <location>
        <begin position="167"/>
        <end position="188"/>
    </location>
</feature>
<dbReference type="Pfam" id="PF04307">
    <property type="entry name" value="YdjM"/>
    <property type="match status" value="1"/>
</dbReference>
<comment type="caution">
    <text evidence="2">The sequence shown here is derived from an EMBL/GenBank/DDBJ whole genome shotgun (WGS) entry which is preliminary data.</text>
</comment>
<evidence type="ECO:0000313" key="3">
    <source>
        <dbReference type="Proteomes" id="UP000576082"/>
    </source>
</evidence>
<dbReference type="AlphaFoldDB" id="A0A7X9RZQ9"/>
<organism evidence="2 3">
    <name type="scientific">Flammeovirga aprica JL-4</name>
    <dbReference type="NCBI Taxonomy" id="694437"/>
    <lineage>
        <taxon>Bacteria</taxon>
        <taxon>Pseudomonadati</taxon>
        <taxon>Bacteroidota</taxon>
        <taxon>Cytophagia</taxon>
        <taxon>Cytophagales</taxon>
        <taxon>Flammeovirgaceae</taxon>
        <taxon>Flammeovirga</taxon>
    </lineage>
</organism>
<name>A0A7X9RZQ9_9BACT</name>